<gene>
    <name evidence="1" type="ORF">OWV82_009074</name>
</gene>
<dbReference type="Proteomes" id="UP001164539">
    <property type="component" value="Chromosome 4"/>
</dbReference>
<organism evidence="1 2">
    <name type="scientific">Melia azedarach</name>
    <name type="common">Chinaberry tree</name>
    <dbReference type="NCBI Taxonomy" id="155640"/>
    <lineage>
        <taxon>Eukaryota</taxon>
        <taxon>Viridiplantae</taxon>
        <taxon>Streptophyta</taxon>
        <taxon>Embryophyta</taxon>
        <taxon>Tracheophyta</taxon>
        <taxon>Spermatophyta</taxon>
        <taxon>Magnoliopsida</taxon>
        <taxon>eudicotyledons</taxon>
        <taxon>Gunneridae</taxon>
        <taxon>Pentapetalae</taxon>
        <taxon>rosids</taxon>
        <taxon>malvids</taxon>
        <taxon>Sapindales</taxon>
        <taxon>Meliaceae</taxon>
        <taxon>Melia</taxon>
    </lineage>
</organism>
<accession>A0ACC1YE06</accession>
<sequence>MGVDAMKIGVQIRKVMVFLIRTCYRSVCNHPFLVGSMCCLIFLYRSSPFLFSFLVSASPVLVCTAVLLGTLLSFGQPNIPEIEKEDKVTTHEVSSFKTAVVEDATVVERHENESFATVEKYTGEKRDIVENALAEPILVENKGSEVEEDSGSFYFTLPVEVNSREIQFEKREIEEGGREFNDLELEKKREVHEGKPRIEEKLNDGEVADNLYSRDGTENLGLEDNKSPGELIDALQEDQLGFASGSSWKLGGEDYGDDDESLDSGSDGAESSSPDASMADILPMLDELHPLLELEAPQPAHTSHDGSDAGSRRLHKSDDESVDSEEDTDNQQEGEGEDDNDDDEEEGEGEDDNDDDEEEEGEVKGDKEDESKSAIKWTEVDQKNLMDLGTSEIERNQRLENLIARRRARKNLRLMAENNLIDLEGADLPFNIPPIAITRRNPFELPDDTYENMAIPGSAPSILLPRRNPFDLPYDSNEEKPDLKGDSFQQEFSLFKHKEPVYRRNETFTIGPSGFGGSKQERQDFRLRPYFVAERFSSEGTGYPTFERQLSELSESKVSSVPDTESVNSAVDEDDKQSHGQVPDQFSSEGSSYTTFQRQISEISESKVSSVPDTESVSSAIDEEDKKLNEQDVSQKTEAFSNMDHGADHVECGSQSSEEVDSVDTERAEYKNVRRDVVEITLGSAENHHEKESSFSGTEGTSTPEEFNANEIHQKTEPCEENSNRSSLSSLSGVDEKVPDTRKEEGSTTLEPGANLMEESGTSTQMLSEESEFHFTVGVTEHREPVYDSSPPGLEKFLSFASISSDTQLEISEMASQPVFLESADKESELHSDVRNKDSSGFEELHVVPSPIHAVEENESILREETFTDASELDVKNVQSSGVDSNLDDQKESTVSFSSSYIGPVEEYTIYRGEQFLPDKLDSVAATYQTTSADSSSSASEQQVPSMVVEDILVHPSVSSPETEPVEERAKEKVDPIEPEQDEVHFSSSPEKKSVEEAMTNKDRHVQHDADQVQSSSFDADVPVDGDQDAGKEQKRPFMTEQVTMVHLSLSSADRAQEHSLDTEETHQLEEGQVQSSSPEKIDSGLYQNADAKVVLPNFTSADAPSEEKSAFALQKQSSWSDQSPSHDDHEAPQEASIILTESMKDVSIANDADVSKVHEHEEIFLKNSSSLASNSTSTPFQSPESGSPSGEEVNIVNNGDVLEMHDHEQKTLKNSSPLTPDSSSTTPFESPEGKSPVGEDVKDEIPDKVVHEDPGHVEEHFDYSVEAYDPCVNEENISGEVDEIKEIDEGLLSELDRVGDFSVKEVGESLRIQPTPEETNISITELLPDDSIPLETNPDLPVLEAKSIQDIVLAFKQLNEGVDVEEVILPSMLESQGVVEASKDPVDNNSDLPIVEARSVEDIHTALKQVSQSNLAELPKPLESNDCSAEVGKKEEVSTEQSESSSNVQSAADELKHVPKEMSETSSLETSDDKKENTAAVRENSVTAANELKHVSKETAETSSLETSDDKKENTAAVQENSVTATNELKHVSKETSETSSLETSDDKKENTASEDQLPAPIEHEAAAILTENENPKGP</sequence>
<proteinExistence type="predicted"/>
<keyword evidence="1" id="KW-0645">Protease</keyword>
<keyword evidence="2" id="KW-1185">Reference proteome</keyword>
<dbReference type="EMBL" id="CM051397">
    <property type="protein sequence ID" value="KAJ4721384.1"/>
    <property type="molecule type" value="Genomic_DNA"/>
</dbReference>
<name>A0ACC1YE06_MELAZ</name>
<reference evidence="1 2" key="1">
    <citation type="journal article" date="2023" name="Science">
        <title>Complex scaffold remodeling in plant triterpene biosynthesis.</title>
        <authorList>
            <person name="De La Pena R."/>
            <person name="Hodgson H."/>
            <person name="Liu J.C."/>
            <person name="Stephenson M.J."/>
            <person name="Martin A.C."/>
            <person name="Owen C."/>
            <person name="Harkess A."/>
            <person name="Leebens-Mack J."/>
            <person name="Jimenez L.E."/>
            <person name="Osbourn A."/>
            <person name="Sattely E.S."/>
        </authorList>
    </citation>
    <scope>NUCLEOTIDE SEQUENCE [LARGE SCALE GENOMIC DNA]</scope>
    <source>
        <strain evidence="2">cv. JPN11</strain>
        <tissue evidence="1">Leaf</tissue>
    </source>
</reference>
<comment type="caution">
    <text evidence="1">The sequence shown here is derived from an EMBL/GenBank/DDBJ whole genome shotgun (WGS) entry which is preliminary data.</text>
</comment>
<evidence type="ECO:0000313" key="2">
    <source>
        <dbReference type="Proteomes" id="UP001164539"/>
    </source>
</evidence>
<keyword evidence="1" id="KW-0378">Hydrolase</keyword>
<protein>
    <submittedName>
        <fullName evidence="1">Ulp1 protease family C-terminal catalytic domain containing protein expressed</fullName>
    </submittedName>
</protein>
<evidence type="ECO:0000313" key="1">
    <source>
        <dbReference type="EMBL" id="KAJ4721384.1"/>
    </source>
</evidence>